<proteinExistence type="predicted"/>
<name>A0A942TCA0_9BACI</name>
<dbReference type="RefSeq" id="WP_213123102.1">
    <property type="nucleotide sequence ID" value="NZ_JAGYPG010000001.1"/>
</dbReference>
<evidence type="ECO:0008006" key="3">
    <source>
        <dbReference type="Google" id="ProtNLM"/>
    </source>
</evidence>
<organism evidence="1 2">
    <name type="scientific">Lederbergia citri</name>
    <dbReference type="NCBI Taxonomy" id="2833580"/>
    <lineage>
        <taxon>Bacteria</taxon>
        <taxon>Bacillati</taxon>
        <taxon>Bacillota</taxon>
        <taxon>Bacilli</taxon>
        <taxon>Bacillales</taxon>
        <taxon>Bacillaceae</taxon>
        <taxon>Lederbergia</taxon>
    </lineage>
</organism>
<protein>
    <recommendedName>
        <fullName evidence="3">Lipoprotein</fullName>
    </recommendedName>
</protein>
<comment type="caution">
    <text evidence="1">The sequence shown here is derived from an EMBL/GenBank/DDBJ whole genome shotgun (WGS) entry which is preliminary data.</text>
</comment>
<dbReference type="Proteomes" id="UP000681414">
    <property type="component" value="Unassembled WGS sequence"/>
</dbReference>
<dbReference type="PROSITE" id="PS51257">
    <property type="entry name" value="PROKAR_LIPOPROTEIN"/>
    <property type="match status" value="1"/>
</dbReference>
<keyword evidence="2" id="KW-1185">Reference proteome</keyword>
<dbReference type="EMBL" id="JAGYPG010000001">
    <property type="protein sequence ID" value="MBS4193869.1"/>
    <property type="molecule type" value="Genomic_DNA"/>
</dbReference>
<reference evidence="1 2" key="1">
    <citation type="submission" date="2021-05" db="EMBL/GenBank/DDBJ databases">
        <title>Novel Bacillus species.</title>
        <authorList>
            <person name="Liu G."/>
        </authorList>
    </citation>
    <scope>NUCLEOTIDE SEQUENCE [LARGE SCALE GENOMIC DNA]</scope>
    <source>
        <strain evidence="2">FJAT-49780</strain>
    </source>
</reference>
<dbReference type="AlphaFoldDB" id="A0A942TCA0"/>
<evidence type="ECO:0000313" key="2">
    <source>
        <dbReference type="Proteomes" id="UP000681414"/>
    </source>
</evidence>
<sequence>MKKMMVCLFLFVLLTGCRNKLPEPESMIAEASDQINRPEIMNIRHIVEGRNIKIECIVTGVSFVSSDKSNGKILLYVDGKQYGEYTTPAFIVKNLEPGTHRLKIEVVNHNRLSYGINRQFLVTIK</sequence>
<accession>A0A942TCA0</accession>
<evidence type="ECO:0000313" key="1">
    <source>
        <dbReference type="EMBL" id="MBS4193869.1"/>
    </source>
</evidence>
<gene>
    <name evidence="1" type="ORF">KHA97_02125</name>
</gene>